<evidence type="ECO:0000256" key="2">
    <source>
        <dbReference type="ARBA" id="ARBA00023235"/>
    </source>
</evidence>
<dbReference type="InterPro" id="IPR036569">
    <property type="entry name" value="RpiB_LacA_LacB_sf"/>
</dbReference>
<feature type="binding site" evidence="4">
    <location>
        <position position="101"/>
    </location>
    <ligand>
        <name>D-ribulose 5-phosphate</name>
        <dbReference type="ChEBI" id="CHEBI:58121"/>
    </ligand>
</feature>
<evidence type="ECO:0000313" key="5">
    <source>
        <dbReference type="EMBL" id="REE00401.1"/>
    </source>
</evidence>
<dbReference type="Pfam" id="PF02502">
    <property type="entry name" value="LacAB_rpiB"/>
    <property type="match status" value="1"/>
</dbReference>
<accession>A0A3D9L6N8</accession>
<feature type="binding site" evidence="4">
    <location>
        <position position="134"/>
    </location>
    <ligand>
        <name>D-ribulose 5-phosphate</name>
        <dbReference type="ChEBI" id="CHEBI:58121"/>
    </ligand>
</feature>
<protein>
    <submittedName>
        <fullName evidence="5">Ribose 5-phosphate isomerase B</fullName>
    </submittedName>
</protein>
<dbReference type="PIRSF" id="PIRSF005384">
    <property type="entry name" value="RpiB_LacA_B"/>
    <property type="match status" value="1"/>
</dbReference>
<feature type="binding site" evidence="4">
    <location>
        <position position="138"/>
    </location>
    <ligand>
        <name>D-ribulose 5-phosphate</name>
        <dbReference type="ChEBI" id="CHEBI:58121"/>
    </ligand>
</feature>
<comment type="similarity">
    <text evidence="1">Belongs to the LacAB/RpiB family.</text>
</comment>
<feature type="active site" description="Proton donor" evidence="3">
    <location>
        <position position="100"/>
    </location>
</feature>
<evidence type="ECO:0000256" key="1">
    <source>
        <dbReference type="ARBA" id="ARBA00008754"/>
    </source>
</evidence>
<feature type="active site" description="Proton acceptor" evidence="3">
    <location>
        <position position="67"/>
    </location>
</feature>
<dbReference type="SUPFAM" id="SSF89623">
    <property type="entry name" value="Ribose/Galactose isomerase RpiB/AlsB"/>
    <property type="match status" value="1"/>
</dbReference>
<sequence length="144" mass="15736">MSKKIAVGGDHAGFHLKEQIVKMLEAEGHEVKDFGPYSTDSADYPDFVHPLCEAIESGDYEFGVLICGSGQGVTITANKHQKIRAALCWDTDLAEATRQHNNSNVICLAARWTAPALAESMVKTFVATAFEGGRHQRRVDKISC</sequence>
<feature type="binding site" evidence="4">
    <location>
        <position position="111"/>
    </location>
    <ligand>
        <name>D-ribulose 5-phosphate</name>
        <dbReference type="ChEBI" id="CHEBI:58121"/>
    </ligand>
</feature>
<dbReference type="Gene3D" id="3.40.1400.10">
    <property type="entry name" value="Sugar-phosphate isomerase, RpiB/LacA/LacB"/>
    <property type="match status" value="1"/>
</dbReference>
<dbReference type="EMBL" id="QREG01000005">
    <property type="protein sequence ID" value="REE00401.1"/>
    <property type="molecule type" value="Genomic_DNA"/>
</dbReference>
<feature type="binding site" evidence="4">
    <location>
        <begin position="10"/>
        <end position="11"/>
    </location>
    <ligand>
        <name>D-ribulose 5-phosphate</name>
        <dbReference type="ChEBI" id="CHEBI:58121"/>
    </ligand>
</feature>
<dbReference type="PANTHER" id="PTHR30345">
    <property type="entry name" value="RIBOSE-5-PHOSPHATE ISOMERASE B"/>
    <property type="match status" value="1"/>
</dbReference>
<evidence type="ECO:0000256" key="4">
    <source>
        <dbReference type="PIRSR" id="PIRSR005384-2"/>
    </source>
</evidence>
<dbReference type="OrthoDB" id="1778624at2"/>
<reference evidence="5 6" key="1">
    <citation type="submission" date="2018-07" db="EMBL/GenBank/DDBJ databases">
        <title>Genomic Encyclopedia of Type Strains, Phase IV (KMG-IV): sequencing the most valuable type-strain genomes for metagenomic binning, comparative biology and taxonomic classification.</title>
        <authorList>
            <person name="Goeker M."/>
        </authorList>
    </citation>
    <scope>NUCLEOTIDE SEQUENCE [LARGE SCALE GENOMIC DNA]</scope>
    <source>
        <strain evidence="5 6">DSM 4134</strain>
    </source>
</reference>
<dbReference type="RefSeq" id="WP_115867409.1">
    <property type="nucleotide sequence ID" value="NZ_QREG01000005.1"/>
</dbReference>
<keyword evidence="2 5" id="KW-0413">Isomerase</keyword>
<evidence type="ECO:0000313" key="6">
    <source>
        <dbReference type="Proteomes" id="UP000256779"/>
    </source>
</evidence>
<dbReference type="GO" id="GO:0004751">
    <property type="term" value="F:ribose-5-phosphate isomerase activity"/>
    <property type="evidence" value="ECO:0007669"/>
    <property type="project" value="TreeGrafter"/>
</dbReference>
<dbReference type="InterPro" id="IPR003500">
    <property type="entry name" value="RpiB_LacA_LacB"/>
</dbReference>
<proteinExistence type="inferred from homology"/>
<organism evidence="5 6">
    <name type="scientific">Marinoscillum furvescens DSM 4134</name>
    <dbReference type="NCBI Taxonomy" id="1122208"/>
    <lineage>
        <taxon>Bacteria</taxon>
        <taxon>Pseudomonadati</taxon>
        <taxon>Bacteroidota</taxon>
        <taxon>Cytophagia</taxon>
        <taxon>Cytophagales</taxon>
        <taxon>Reichenbachiellaceae</taxon>
        <taxon>Marinoscillum</taxon>
    </lineage>
</organism>
<keyword evidence="6" id="KW-1185">Reference proteome</keyword>
<dbReference type="GO" id="GO:0019316">
    <property type="term" value="P:D-allose catabolic process"/>
    <property type="evidence" value="ECO:0007669"/>
    <property type="project" value="TreeGrafter"/>
</dbReference>
<comment type="caution">
    <text evidence="5">The sequence shown here is derived from an EMBL/GenBank/DDBJ whole genome shotgun (WGS) entry which is preliminary data.</text>
</comment>
<dbReference type="NCBIfam" id="NF004051">
    <property type="entry name" value="PRK05571.1"/>
    <property type="match status" value="1"/>
</dbReference>
<dbReference type="GO" id="GO:0009052">
    <property type="term" value="P:pentose-phosphate shunt, non-oxidative branch"/>
    <property type="evidence" value="ECO:0007669"/>
    <property type="project" value="TreeGrafter"/>
</dbReference>
<dbReference type="AlphaFoldDB" id="A0A3D9L6N8"/>
<gene>
    <name evidence="5" type="ORF">C7460_10522</name>
</gene>
<dbReference type="Proteomes" id="UP000256779">
    <property type="component" value="Unassembled WGS sequence"/>
</dbReference>
<dbReference type="NCBIfam" id="TIGR01120">
    <property type="entry name" value="rpiB"/>
    <property type="match status" value="1"/>
</dbReference>
<dbReference type="NCBIfam" id="TIGR00689">
    <property type="entry name" value="rpiB_lacA_lacB"/>
    <property type="match status" value="1"/>
</dbReference>
<name>A0A3D9L6N8_MARFU</name>
<dbReference type="InterPro" id="IPR004785">
    <property type="entry name" value="RpiB"/>
</dbReference>
<feature type="binding site" evidence="4">
    <location>
        <begin position="68"/>
        <end position="72"/>
    </location>
    <ligand>
        <name>D-ribulose 5-phosphate</name>
        <dbReference type="ChEBI" id="CHEBI:58121"/>
    </ligand>
</feature>
<dbReference type="PANTHER" id="PTHR30345:SF0">
    <property type="entry name" value="DNA DAMAGE-REPAIR_TOLERATION PROTEIN DRT102"/>
    <property type="match status" value="1"/>
</dbReference>
<evidence type="ECO:0000256" key="3">
    <source>
        <dbReference type="PIRSR" id="PIRSR005384-1"/>
    </source>
</evidence>